<evidence type="ECO:0000256" key="1">
    <source>
        <dbReference type="SAM" id="SignalP"/>
    </source>
</evidence>
<dbReference type="EMBL" id="CP031124">
    <property type="protein sequence ID" value="AXF84784.1"/>
    <property type="molecule type" value="Genomic_DNA"/>
</dbReference>
<evidence type="ECO:0000313" key="3">
    <source>
        <dbReference type="Proteomes" id="UP000252182"/>
    </source>
</evidence>
<evidence type="ECO:0000313" key="2">
    <source>
        <dbReference type="EMBL" id="AXF84784.1"/>
    </source>
</evidence>
<dbReference type="OrthoDB" id="761153at2"/>
<dbReference type="RefSeq" id="WP_114562051.1">
    <property type="nucleotide sequence ID" value="NZ_CP031124.1"/>
</dbReference>
<accession>A0A345D8U6</accession>
<keyword evidence="3" id="KW-1185">Reference proteome</keyword>
<sequence>MKNTKALFLHHLTALSNLLTASSLQDNPALWLYQNNARTTLFYLEAMTRALARFHDKKRFNQLTERFKTLEDGLGQIDYFDAFIKEFSGNPVIPVEVVELLTQQRQAHLAQLNSTLHNDDWIGDAAQRIHKIRNGKSSQKIDWLSDDALIAQLCRLYHDKTVEITEALSQPIVSIEADLHELRRDIRWLSIYPQAFKGYITLTRPRAIVARKFDKYLTDEIVHSPYNALPSVPDISSPVQLNVNNFYAMSWFIAALGTLKDQGLRLDALTHAIHVTQKISPEAAQAQALTALGSQQATITDIIQAAEFAMKQVKADGIFMGLLSASQPNAGK</sequence>
<dbReference type="Proteomes" id="UP000252182">
    <property type="component" value="Chromosome"/>
</dbReference>
<dbReference type="KEGG" id="hyf:DTO96_100494"/>
<feature type="signal peptide" evidence="1">
    <location>
        <begin position="1"/>
        <end position="21"/>
    </location>
</feature>
<dbReference type="AlphaFoldDB" id="A0A345D8U6"/>
<protein>
    <submittedName>
        <fullName evidence="2">Uncharacterized protein</fullName>
    </submittedName>
</protein>
<gene>
    <name evidence="2" type="ORF">DTO96_100494</name>
</gene>
<organism evidence="2 3">
    <name type="scientific">Ephemeroptericola cinctiostellae</name>
    <dbReference type="NCBI Taxonomy" id="2268024"/>
    <lineage>
        <taxon>Bacteria</taxon>
        <taxon>Pseudomonadati</taxon>
        <taxon>Pseudomonadota</taxon>
        <taxon>Betaproteobacteria</taxon>
        <taxon>Burkholderiales</taxon>
        <taxon>Burkholderiaceae</taxon>
        <taxon>Ephemeroptericola</taxon>
    </lineage>
</organism>
<reference evidence="3" key="1">
    <citation type="submission" date="2018-07" db="EMBL/GenBank/DDBJ databases">
        <authorList>
            <person name="Kim H."/>
        </authorList>
    </citation>
    <scope>NUCLEOTIDE SEQUENCE [LARGE SCALE GENOMIC DNA]</scope>
    <source>
        <strain evidence="3">F02</strain>
    </source>
</reference>
<name>A0A345D8U6_9BURK</name>
<proteinExistence type="predicted"/>
<keyword evidence="1" id="KW-0732">Signal</keyword>
<feature type="chain" id="PRO_5017062629" evidence="1">
    <location>
        <begin position="22"/>
        <end position="332"/>
    </location>
</feature>